<feature type="binding site" evidence="20">
    <location>
        <position position="423"/>
    </location>
    <ligand>
        <name>acetyl-CoA</name>
        <dbReference type="ChEBI" id="CHEBI:57288"/>
    </ligand>
</feature>
<dbReference type="NCBIfam" id="NF010934">
    <property type="entry name" value="PRK14354.1"/>
    <property type="match status" value="1"/>
</dbReference>
<comment type="similarity">
    <text evidence="5 20">In the N-terminal section; belongs to the N-acetylglucosamine-1-phosphate uridyltransferase family.</text>
</comment>
<feature type="binding site" evidence="20">
    <location>
        <position position="228"/>
    </location>
    <ligand>
        <name>Mg(2+)</name>
        <dbReference type="ChEBI" id="CHEBI:18420"/>
    </ligand>
</feature>
<evidence type="ECO:0000256" key="16">
    <source>
        <dbReference type="ARBA" id="ARBA00023316"/>
    </source>
</evidence>
<evidence type="ECO:0000256" key="17">
    <source>
        <dbReference type="ARBA" id="ARBA00048247"/>
    </source>
</evidence>
<gene>
    <name evidence="20" type="primary">glmU</name>
    <name evidence="23" type="ORF">Tfer_2164</name>
</gene>
<evidence type="ECO:0000256" key="4">
    <source>
        <dbReference type="ARBA" id="ARBA00007707"/>
    </source>
</evidence>
<keyword evidence="11 20" id="KW-0460">Magnesium</keyword>
<keyword evidence="16 20" id="KW-0961">Cell wall biogenesis/degradation</keyword>
<feature type="binding site" evidence="20">
    <location>
        <begin position="9"/>
        <end position="12"/>
    </location>
    <ligand>
        <name>UDP-N-acetyl-alpha-D-glucosamine</name>
        <dbReference type="ChEBI" id="CHEBI:57705"/>
    </ligand>
</feature>
<dbReference type="InterPro" id="IPR029044">
    <property type="entry name" value="Nucleotide-diphossugar_trans"/>
</dbReference>
<feature type="binding site" evidence="20">
    <location>
        <begin position="78"/>
        <end position="79"/>
    </location>
    <ligand>
        <name>UDP-N-acetyl-alpha-D-glucosamine</name>
        <dbReference type="ChEBI" id="CHEBI:57705"/>
    </ligand>
</feature>
<dbReference type="InterPro" id="IPR038009">
    <property type="entry name" value="GlmU_C_LbH"/>
</dbReference>
<reference evidence="24" key="1">
    <citation type="submission" date="2015-07" db="EMBL/GenBank/DDBJ databases">
        <title>Complete Genome of Thermincola ferriacetica strain Z-0001T.</title>
        <authorList>
            <person name="Lusk B."/>
            <person name="Badalamenti J.P."/>
            <person name="Parameswaran P."/>
            <person name="Bond D.R."/>
            <person name="Torres C.I."/>
        </authorList>
    </citation>
    <scope>NUCLEOTIDE SEQUENCE [LARGE SCALE GENOMIC DNA]</scope>
    <source>
        <strain evidence="24">Z-0001</strain>
    </source>
</reference>
<feature type="binding site" evidence="20">
    <location>
        <position position="23"/>
    </location>
    <ligand>
        <name>UDP-N-acetyl-alpha-D-glucosamine</name>
        <dbReference type="ChEBI" id="CHEBI:57705"/>
    </ligand>
</feature>
<comment type="similarity">
    <text evidence="4 20">In the C-terminal section; belongs to the transferase hexapeptide repeat family.</text>
</comment>
<dbReference type="Proteomes" id="UP000037175">
    <property type="component" value="Unassembled WGS sequence"/>
</dbReference>
<keyword evidence="10 20" id="KW-0677">Repeat</keyword>
<feature type="domain" description="Mannose-1-phosphate guanyltransferase C-terminal" evidence="22">
    <location>
        <begin position="266"/>
        <end position="342"/>
    </location>
</feature>
<keyword evidence="6 20" id="KW-0963">Cytoplasm</keyword>
<feature type="binding site" evidence="20">
    <location>
        <position position="228"/>
    </location>
    <ligand>
        <name>UDP-N-acetyl-alpha-D-glucosamine</name>
        <dbReference type="ChEBI" id="CHEBI:57705"/>
    </ligand>
</feature>
<dbReference type="PANTHER" id="PTHR43584:SF3">
    <property type="entry name" value="BIFUNCTIONAL PROTEIN GLMU"/>
    <property type="match status" value="1"/>
</dbReference>
<comment type="pathway">
    <text evidence="2 20">Nucleotide-sugar biosynthesis; UDP-N-acetyl-alpha-D-glucosamine biosynthesis; N-acetyl-alpha-D-glucosamine 1-phosphate from alpha-D-glucosamine 6-phosphate (route II): step 2/2.</text>
</comment>
<feature type="binding site" evidence="20">
    <location>
        <position position="380"/>
    </location>
    <ligand>
        <name>acetyl-CoA</name>
        <dbReference type="ChEBI" id="CHEBI:57288"/>
    </ligand>
</feature>
<dbReference type="InterPro" id="IPR001451">
    <property type="entry name" value="Hexapep"/>
</dbReference>
<comment type="catalytic activity">
    <reaction evidence="18 20">
        <text>N-acetyl-alpha-D-glucosamine 1-phosphate + UTP + H(+) = UDP-N-acetyl-alpha-D-glucosamine + diphosphate</text>
        <dbReference type="Rhea" id="RHEA:13509"/>
        <dbReference type="ChEBI" id="CHEBI:15378"/>
        <dbReference type="ChEBI" id="CHEBI:33019"/>
        <dbReference type="ChEBI" id="CHEBI:46398"/>
        <dbReference type="ChEBI" id="CHEBI:57705"/>
        <dbReference type="ChEBI" id="CHEBI:57776"/>
        <dbReference type="EC" id="2.7.7.23"/>
    </reaction>
</comment>
<evidence type="ECO:0000256" key="10">
    <source>
        <dbReference type="ARBA" id="ARBA00022737"/>
    </source>
</evidence>
<dbReference type="CDD" id="cd03353">
    <property type="entry name" value="LbH_GlmU_C"/>
    <property type="match status" value="1"/>
</dbReference>
<dbReference type="GO" id="GO:0009252">
    <property type="term" value="P:peptidoglycan biosynthetic process"/>
    <property type="evidence" value="ECO:0007669"/>
    <property type="project" value="UniProtKB-UniRule"/>
</dbReference>
<comment type="caution">
    <text evidence="20">Lacks conserved residue(s) required for the propagation of feature annotation.</text>
</comment>
<feature type="binding site" evidence="20">
    <location>
        <position position="155"/>
    </location>
    <ligand>
        <name>UDP-N-acetyl-alpha-D-glucosamine</name>
        <dbReference type="ChEBI" id="CHEBI:57705"/>
    </ligand>
</feature>
<comment type="caution">
    <text evidence="23">The sequence shown here is derived from an EMBL/GenBank/DDBJ whole genome shotgun (WGS) entry which is preliminary data.</text>
</comment>
<evidence type="ECO:0000256" key="11">
    <source>
        <dbReference type="ARBA" id="ARBA00022842"/>
    </source>
</evidence>
<evidence type="ECO:0000256" key="15">
    <source>
        <dbReference type="ARBA" id="ARBA00023315"/>
    </source>
</evidence>
<evidence type="ECO:0000259" key="22">
    <source>
        <dbReference type="Pfam" id="PF25087"/>
    </source>
</evidence>
<feature type="region of interest" description="N-acetyltransferase" evidence="20">
    <location>
        <begin position="252"/>
        <end position="455"/>
    </location>
</feature>
<dbReference type="GO" id="GO:0019134">
    <property type="term" value="F:glucosamine-1-phosphate N-acetyltransferase activity"/>
    <property type="evidence" value="ECO:0007669"/>
    <property type="project" value="UniProtKB-UniRule"/>
</dbReference>
<dbReference type="InterPro" id="IPR011004">
    <property type="entry name" value="Trimer_LpxA-like_sf"/>
</dbReference>
<dbReference type="GO" id="GO:0016020">
    <property type="term" value="C:membrane"/>
    <property type="evidence" value="ECO:0007669"/>
    <property type="project" value="GOC"/>
</dbReference>
<dbReference type="NCBIfam" id="TIGR01173">
    <property type="entry name" value="glmU"/>
    <property type="match status" value="1"/>
</dbReference>
<feature type="binding site" evidence="20">
    <location>
        <position position="73"/>
    </location>
    <ligand>
        <name>UDP-N-acetyl-alpha-D-glucosamine</name>
        <dbReference type="ChEBI" id="CHEBI:57705"/>
    </ligand>
</feature>
<dbReference type="Pfam" id="PF00483">
    <property type="entry name" value="NTP_transferase"/>
    <property type="match status" value="1"/>
</dbReference>
<evidence type="ECO:0000313" key="23">
    <source>
        <dbReference type="EMBL" id="KNZ69218.1"/>
    </source>
</evidence>
<feature type="region of interest" description="Linker" evidence="20">
    <location>
        <begin position="231"/>
        <end position="251"/>
    </location>
</feature>
<dbReference type="InterPro" id="IPR005882">
    <property type="entry name" value="Bifunctional_GlmU"/>
</dbReference>
<comment type="pathway">
    <text evidence="3 20">Nucleotide-sugar biosynthesis; UDP-N-acetyl-alpha-D-glucosamine biosynthesis; UDP-N-acetyl-alpha-D-glucosamine from N-acetyl-alpha-D-glucosamine 1-phosphate: step 1/1.</text>
</comment>
<evidence type="ECO:0000313" key="24">
    <source>
        <dbReference type="Proteomes" id="UP000037175"/>
    </source>
</evidence>
<dbReference type="PANTHER" id="PTHR43584">
    <property type="entry name" value="NUCLEOTIDYL TRANSFERASE"/>
    <property type="match status" value="1"/>
</dbReference>
<dbReference type="GO" id="GO:0000287">
    <property type="term" value="F:magnesium ion binding"/>
    <property type="evidence" value="ECO:0007669"/>
    <property type="project" value="UniProtKB-UniRule"/>
</dbReference>
<feature type="binding site" evidence="20">
    <location>
        <position position="333"/>
    </location>
    <ligand>
        <name>UDP-N-acetyl-alpha-D-glucosamine</name>
        <dbReference type="ChEBI" id="CHEBI:57705"/>
    </ligand>
</feature>
<dbReference type="Gene3D" id="2.160.10.10">
    <property type="entry name" value="Hexapeptide repeat proteins"/>
    <property type="match status" value="1"/>
</dbReference>
<evidence type="ECO:0000256" key="6">
    <source>
        <dbReference type="ARBA" id="ARBA00022490"/>
    </source>
</evidence>
<evidence type="ECO:0000256" key="20">
    <source>
        <dbReference type="HAMAP-Rule" id="MF_01631"/>
    </source>
</evidence>
<evidence type="ECO:0000256" key="19">
    <source>
        <dbReference type="ARBA" id="ARBA00049628"/>
    </source>
</evidence>
<comment type="subunit">
    <text evidence="20">Homotrimer.</text>
</comment>
<feature type="domain" description="Nucleotidyl transferase" evidence="21">
    <location>
        <begin position="6"/>
        <end position="215"/>
    </location>
</feature>
<feature type="binding site" evidence="20">
    <location>
        <position position="140"/>
    </location>
    <ligand>
        <name>UDP-N-acetyl-alpha-D-glucosamine</name>
        <dbReference type="ChEBI" id="CHEBI:57705"/>
    </ligand>
</feature>
<sequence length="455" mass="48665">MLDVAAIILAAGKGTRMKSDLPKVLHKAAGEPMICHVLHAVSKAGIEKTVVIIGHGAEQVKKLLGGQVEFALQAEQLGTGHAVMQTEEVLGSWSGDVLVLCGDTPLITSGTLKRLVTGHKTAGNTATVLTAILEDPSGYGRIIRGKSGDVEKIVEQKDASPEELRVKEINTGFYCFKARELYQALREINPVNAQGEYYLTDVLEIMKRKNWKVGAVTAEDSEEILGINNRSQLAQAEKVLRQRVAERHMLAGVTIIDPEATYIDSGVVIGTDTVIYPGSILEGDTQIGAGCIIGPNTRIVNSVLADNVNVQYSVILNAKVGAHTSIGPFAYLRPGTVLRENVKIGDFVEIKNSNIGAGSKVPHLSYVGDADVGEKVNIGAGTITCNYDGYKKSRTIIEDGAFIGSNTNLVAPVRVGKHAFTAAGSTITKDVPSEALSVERAKQVNYPNWASRKKD</sequence>
<comment type="function">
    <text evidence="19 20">Catalyzes the last two sequential reactions in the de novo biosynthetic pathway for UDP-N-acetylglucosamine (UDP-GlcNAc). The C-terminal domain catalyzes the transfer of acetyl group from acetyl coenzyme A to glucosamine-1-phosphate (GlcN-1-P) to produce N-acetylglucosamine-1-phosphate (GlcNAc-1-P), which is converted into UDP-GlcNAc by the transfer of uridine 5-monophosphate (from uridine 5-triphosphate), a reaction catalyzed by the N-terminal domain.</text>
</comment>
<dbReference type="PATRIC" id="fig|281456.6.peg.2279"/>
<dbReference type="GO" id="GO:0000902">
    <property type="term" value="P:cell morphogenesis"/>
    <property type="evidence" value="ECO:0007669"/>
    <property type="project" value="UniProtKB-UniRule"/>
</dbReference>
<feature type="binding site" evidence="20">
    <location>
        <position position="440"/>
    </location>
    <ligand>
        <name>acetyl-CoA</name>
        <dbReference type="ChEBI" id="CHEBI:57288"/>
    </ligand>
</feature>
<feature type="binding site" evidence="20">
    <location>
        <position position="351"/>
    </location>
    <ligand>
        <name>UDP-N-acetyl-alpha-D-glucosamine</name>
        <dbReference type="ChEBI" id="CHEBI:57705"/>
    </ligand>
</feature>
<keyword evidence="7 20" id="KW-0808">Transferase</keyword>
<comment type="pathway">
    <text evidence="20">Bacterial outer membrane biogenesis; LPS lipid A biosynthesis.</text>
</comment>
<feature type="binding site" evidence="20">
    <location>
        <begin position="386"/>
        <end position="387"/>
    </location>
    <ligand>
        <name>acetyl-CoA</name>
        <dbReference type="ChEBI" id="CHEBI:57288"/>
    </ligand>
</feature>
<keyword evidence="24" id="KW-1185">Reference proteome</keyword>
<dbReference type="SUPFAM" id="SSF53448">
    <property type="entry name" value="Nucleotide-diphospho-sugar transferases"/>
    <property type="match status" value="1"/>
</dbReference>
<dbReference type="CDD" id="cd02540">
    <property type="entry name" value="GT2_GlmU_N_bac"/>
    <property type="match status" value="1"/>
</dbReference>
<keyword evidence="14 20" id="KW-0511">Multifunctional enzyme</keyword>
<proteinExistence type="inferred from homology"/>
<dbReference type="Pfam" id="PF25087">
    <property type="entry name" value="GMPPB_C"/>
    <property type="match status" value="1"/>
</dbReference>
<dbReference type="GO" id="GO:0009245">
    <property type="term" value="P:lipid A biosynthetic process"/>
    <property type="evidence" value="ECO:0007669"/>
    <property type="project" value="UniProtKB-UniRule"/>
</dbReference>
<dbReference type="EC" id="2.3.1.157" evidence="20"/>
<dbReference type="Gene3D" id="3.90.550.10">
    <property type="entry name" value="Spore Coat Polysaccharide Biosynthesis Protein SpsA, Chain A"/>
    <property type="match status" value="1"/>
</dbReference>
<dbReference type="GO" id="GO:0006048">
    <property type="term" value="P:UDP-N-acetylglucosamine biosynthetic process"/>
    <property type="evidence" value="ECO:0007669"/>
    <property type="project" value="UniProtKB-UniPathway"/>
</dbReference>
<feature type="binding site" evidence="20">
    <location>
        <position position="170"/>
    </location>
    <ligand>
        <name>UDP-N-acetyl-alpha-D-glucosamine</name>
        <dbReference type="ChEBI" id="CHEBI:57705"/>
    </ligand>
</feature>
<evidence type="ECO:0000256" key="5">
    <source>
        <dbReference type="ARBA" id="ARBA00007947"/>
    </source>
</evidence>
<evidence type="ECO:0000256" key="18">
    <source>
        <dbReference type="ARBA" id="ARBA00048493"/>
    </source>
</evidence>
<evidence type="ECO:0000256" key="8">
    <source>
        <dbReference type="ARBA" id="ARBA00022695"/>
    </source>
</evidence>
<dbReference type="GO" id="GO:0008360">
    <property type="term" value="P:regulation of cell shape"/>
    <property type="evidence" value="ECO:0007669"/>
    <property type="project" value="UniProtKB-KW"/>
</dbReference>
<name>A0A0L6W1F5_9FIRM</name>
<comment type="subcellular location">
    <subcellularLocation>
        <location evidence="1 20">Cytoplasm</location>
    </subcellularLocation>
</comment>
<dbReference type="InterPro" id="IPR005835">
    <property type="entry name" value="NTP_transferase_dom"/>
</dbReference>
<comment type="catalytic activity">
    <reaction evidence="17 20">
        <text>alpha-D-glucosamine 1-phosphate + acetyl-CoA = N-acetyl-alpha-D-glucosamine 1-phosphate + CoA + H(+)</text>
        <dbReference type="Rhea" id="RHEA:13725"/>
        <dbReference type="ChEBI" id="CHEBI:15378"/>
        <dbReference type="ChEBI" id="CHEBI:57287"/>
        <dbReference type="ChEBI" id="CHEBI:57288"/>
        <dbReference type="ChEBI" id="CHEBI:57776"/>
        <dbReference type="ChEBI" id="CHEBI:58516"/>
        <dbReference type="EC" id="2.3.1.157"/>
    </reaction>
</comment>
<keyword evidence="8 20" id="KW-0548">Nucleotidyltransferase</keyword>
<feature type="binding site" evidence="20">
    <location>
        <position position="405"/>
    </location>
    <ligand>
        <name>acetyl-CoA</name>
        <dbReference type="ChEBI" id="CHEBI:57288"/>
    </ligand>
</feature>
<feature type="binding site" evidence="20">
    <location>
        <position position="377"/>
    </location>
    <ligand>
        <name>UDP-N-acetyl-alpha-D-glucosamine</name>
        <dbReference type="ChEBI" id="CHEBI:57705"/>
    </ligand>
</feature>
<evidence type="ECO:0000256" key="14">
    <source>
        <dbReference type="ARBA" id="ARBA00023268"/>
    </source>
</evidence>
<dbReference type="InterPro" id="IPR050065">
    <property type="entry name" value="GlmU-like"/>
</dbReference>
<dbReference type="Pfam" id="PF00132">
    <property type="entry name" value="Hexapep"/>
    <property type="match status" value="1"/>
</dbReference>
<dbReference type="UniPathway" id="UPA00113">
    <property type="reaction ID" value="UER00532"/>
</dbReference>
<feature type="active site" description="Proton acceptor" evidence="20">
    <location>
        <position position="363"/>
    </location>
</feature>
<feature type="region of interest" description="Pyrophosphorylase" evidence="20">
    <location>
        <begin position="1"/>
        <end position="230"/>
    </location>
</feature>
<evidence type="ECO:0000256" key="9">
    <source>
        <dbReference type="ARBA" id="ARBA00022723"/>
    </source>
</evidence>
<feature type="binding site" evidence="20">
    <location>
        <position position="366"/>
    </location>
    <ligand>
        <name>UDP-N-acetyl-alpha-D-glucosamine</name>
        <dbReference type="ChEBI" id="CHEBI:57705"/>
    </ligand>
</feature>
<keyword evidence="15 20" id="KW-0012">Acyltransferase</keyword>
<dbReference type="HAMAP" id="MF_01631">
    <property type="entry name" value="GlmU"/>
    <property type="match status" value="1"/>
</dbReference>
<dbReference type="GO" id="GO:0005737">
    <property type="term" value="C:cytoplasm"/>
    <property type="evidence" value="ECO:0007669"/>
    <property type="project" value="UniProtKB-SubCell"/>
</dbReference>
<feature type="binding site" evidence="20">
    <location>
        <position position="103"/>
    </location>
    <ligand>
        <name>Mg(2+)</name>
        <dbReference type="ChEBI" id="CHEBI:18420"/>
    </ligand>
</feature>
<evidence type="ECO:0000256" key="3">
    <source>
        <dbReference type="ARBA" id="ARBA00005208"/>
    </source>
</evidence>
<evidence type="ECO:0000256" key="2">
    <source>
        <dbReference type="ARBA" id="ARBA00005166"/>
    </source>
</evidence>
<keyword evidence="9 20" id="KW-0479">Metal-binding</keyword>
<dbReference type="InterPro" id="IPR056729">
    <property type="entry name" value="GMPPB_C"/>
</dbReference>
<dbReference type="GO" id="GO:0071555">
    <property type="term" value="P:cell wall organization"/>
    <property type="evidence" value="ECO:0007669"/>
    <property type="project" value="UniProtKB-KW"/>
</dbReference>
<evidence type="ECO:0000256" key="12">
    <source>
        <dbReference type="ARBA" id="ARBA00022960"/>
    </source>
</evidence>
<evidence type="ECO:0000256" key="13">
    <source>
        <dbReference type="ARBA" id="ARBA00022984"/>
    </source>
</evidence>
<dbReference type="EC" id="2.7.7.23" evidence="20"/>
<dbReference type="AlphaFoldDB" id="A0A0L6W1F5"/>
<evidence type="ECO:0000259" key="21">
    <source>
        <dbReference type="Pfam" id="PF00483"/>
    </source>
</evidence>
<dbReference type="EMBL" id="LGTE01000015">
    <property type="protein sequence ID" value="KNZ69218.1"/>
    <property type="molecule type" value="Genomic_DNA"/>
</dbReference>
<keyword evidence="13 20" id="KW-0573">Peptidoglycan synthesis</keyword>
<accession>A0A0L6W1F5</accession>
<dbReference type="SUPFAM" id="SSF51161">
    <property type="entry name" value="Trimeric LpxA-like enzymes"/>
    <property type="match status" value="1"/>
</dbReference>
<organism evidence="23 24">
    <name type="scientific">Thermincola ferriacetica</name>
    <dbReference type="NCBI Taxonomy" id="281456"/>
    <lineage>
        <taxon>Bacteria</taxon>
        <taxon>Bacillati</taxon>
        <taxon>Bacillota</taxon>
        <taxon>Clostridia</taxon>
        <taxon>Eubacteriales</taxon>
        <taxon>Thermincolaceae</taxon>
        <taxon>Thermincola</taxon>
    </lineage>
</organism>
<dbReference type="UniPathway" id="UPA00973"/>
<protein>
    <recommendedName>
        <fullName evidence="20">Bifunctional protein GlmU</fullName>
    </recommendedName>
    <domain>
        <recommendedName>
            <fullName evidence="20">UDP-N-acetylglucosamine pyrophosphorylase</fullName>
            <ecNumber evidence="20">2.7.7.23</ecNumber>
        </recommendedName>
        <alternativeName>
            <fullName evidence="20">N-acetylglucosamine-1-phosphate uridyltransferase</fullName>
        </alternativeName>
    </domain>
    <domain>
        <recommendedName>
            <fullName evidence="20">Glucosamine-1-phosphate N-acetyltransferase</fullName>
            <ecNumber evidence="20">2.3.1.157</ecNumber>
        </recommendedName>
    </domain>
</protein>
<comment type="cofactor">
    <cofactor evidence="20">
        <name>Mg(2+)</name>
        <dbReference type="ChEBI" id="CHEBI:18420"/>
    </cofactor>
    <text evidence="20">Binds 1 Mg(2+) ion per subunit.</text>
</comment>
<dbReference type="GO" id="GO:0003977">
    <property type="term" value="F:UDP-N-acetylglucosamine diphosphorylase activity"/>
    <property type="evidence" value="ECO:0007669"/>
    <property type="project" value="UniProtKB-UniRule"/>
</dbReference>
<evidence type="ECO:0000256" key="1">
    <source>
        <dbReference type="ARBA" id="ARBA00004496"/>
    </source>
</evidence>
<keyword evidence="12 20" id="KW-0133">Cell shape</keyword>
<evidence type="ECO:0000256" key="7">
    <source>
        <dbReference type="ARBA" id="ARBA00022679"/>
    </source>
</evidence>